<dbReference type="PIRSF" id="PIRSF016184">
    <property type="entry name" value="PhzC_PhzF"/>
    <property type="match status" value="1"/>
</dbReference>
<evidence type="ECO:0008006" key="6">
    <source>
        <dbReference type="Google" id="ProtNLM"/>
    </source>
</evidence>
<keyword evidence="2" id="KW-0413">Isomerase</keyword>
<evidence type="ECO:0000256" key="3">
    <source>
        <dbReference type="PIRSR" id="PIRSR016184-1"/>
    </source>
</evidence>
<dbReference type="Proteomes" id="UP000050482">
    <property type="component" value="Unassembled WGS sequence"/>
</dbReference>
<dbReference type="RefSeq" id="WP_054971430.1">
    <property type="nucleotide sequence ID" value="NZ_LJCO01000103.1"/>
</dbReference>
<comment type="caution">
    <text evidence="4">The sequence shown here is derived from an EMBL/GenBank/DDBJ whole genome shotgun (WGS) entry which is preliminary data.</text>
</comment>
<evidence type="ECO:0000256" key="1">
    <source>
        <dbReference type="ARBA" id="ARBA00008270"/>
    </source>
</evidence>
<dbReference type="EMBL" id="LJCO01000103">
    <property type="protein sequence ID" value="KPV39862.1"/>
    <property type="molecule type" value="Genomic_DNA"/>
</dbReference>
<name>A0A0P9EMS8_9BACL</name>
<sequence>MGKAVWLVDAFTTRMFGGNVAGVVPDATGLTDQQMQSIAAELNASETAFVLPPSPGTNADLRLRYFTPQVEVDLCGHATIGSMCGLFSAGRFGNRDLQTSVQVETRVGVLPISLSWKDSVPWAEMGQAAPMFREADIDVAVLAQFLGIRPEDFDFSLPLGISSTGLWDLFVPVRSLAVMEQLQPDFARLAEWNKTLQVASTHVYTRETVDEQSDFHARDFSPALGIPEDPATGTATGALTALLRKNGQVAYGQHVIFEQGYEIGRNSLIEAHIEQGLNHGSDAVYVGGPAVVSLKGEMEIWLKG</sequence>
<reference evidence="4 5" key="1">
    <citation type="submission" date="2015-09" db="EMBL/GenBank/DDBJ databases">
        <title>Draft genome sequence of Alicyclobacillus ferrooxydans DSM 22381.</title>
        <authorList>
            <person name="Hemp J."/>
        </authorList>
    </citation>
    <scope>NUCLEOTIDE SEQUENCE [LARGE SCALE GENOMIC DNA]</scope>
    <source>
        <strain evidence="4 5">TC-34</strain>
    </source>
</reference>
<dbReference type="GO" id="GO:0016853">
    <property type="term" value="F:isomerase activity"/>
    <property type="evidence" value="ECO:0007669"/>
    <property type="project" value="UniProtKB-KW"/>
</dbReference>
<evidence type="ECO:0000256" key="2">
    <source>
        <dbReference type="ARBA" id="ARBA00023235"/>
    </source>
</evidence>
<dbReference type="OrthoDB" id="9788221at2"/>
<dbReference type="InterPro" id="IPR003719">
    <property type="entry name" value="Phenazine_PhzF-like"/>
</dbReference>
<dbReference type="GO" id="GO:0005737">
    <property type="term" value="C:cytoplasm"/>
    <property type="evidence" value="ECO:0007669"/>
    <property type="project" value="TreeGrafter"/>
</dbReference>
<dbReference type="PANTHER" id="PTHR13774">
    <property type="entry name" value="PHENAZINE BIOSYNTHESIS PROTEIN"/>
    <property type="match status" value="1"/>
</dbReference>
<dbReference type="AlphaFoldDB" id="A0A0P9EMS8"/>
<dbReference type="SUPFAM" id="SSF54506">
    <property type="entry name" value="Diaminopimelate epimerase-like"/>
    <property type="match status" value="1"/>
</dbReference>
<gene>
    <name evidence="4" type="ORF">AN477_22530</name>
</gene>
<dbReference type="PATRIC" id="fig|471514.4.peg.1319"/>
<evidence type="ECO:0000313" key="4">
    <source>
        <dbReference type="EMBL" id="KPV39862.1"/>
    </source>
</evidence>
<accession>A0A0P9EMS8</accession>
<organism evidence="4 5">
    <name type="scientific">Alicyclobacillus ferrooxydans</name>
    <dbReference type="NCBI Taxonomy" id="471514"/>
    <lineage>
        <taxon>Bacteria</taxon>
        <taxon>Bacillati</taxon>
        <taxon>Bacillota</taxon>
        <taxon>Bacilli</taxon>
        <taxon>Bacillales</taxon>
        <taxon>Alicyclobacillaceae</taxon>
        <taxon>Alicyclobacillus</taxon>
    </lineage>
</organism>
<dbReference type="STRING" id="471514.AN477_22530"/>
<dbReference type="Gene3D" id="3.10.310.10">
    <property type="entry name" value="Diaminopimelate Epimerase, Chain A, domain 1"/>
    <property type="match status" value="2"/>
</dbReference>
<dbReference type="NCBIfam" id="TIGR00654">
    <property type="entry name" value="PhzF_family"/>
    <property type="match status" value="1"/>
</dbReference>
<feature type="active site" evidence="3">
    <location>
        <position position="46"/>
    </location>
</feature>
<evidence type="ECO:0000313" key="5">
    <source>
        <dbReference type="Proteomes" id="UP000050482"/>
    </source>
</evidence>
<comment type="similarity">
    <text evidence="1">Belongs to the PhzF family.</text>
</comment>
<protein>
    <recommendedName>
        <fullName evidence="6">Phenazine biosynthesis protein PhzF</fullName>
    </recommendedName>
</protein>
<dbReference type="PANTHER" id="PTHR13774:SF39">
    <property type="entry name" value="BIOSYNTHESIS PROTEIN, PUTATIVE-RELATED"/>
    <property type="match status" value="1"/>
</dbReference>
<dbReference type="Pfam" id="PF02567">
    <property type="entry name" value="PhzC-PhzF"/>
    <property type="match status" value="1"/>
</dbReference>
<proteinExistence type="inferred from homology"/>
<keyword evidence="5" id="KW-1185">Reference proteome</keyword>